<protein>
    <submittedName>
        <fullName evidence="3">Ryanodine receptor 3</fullName>
    </submittedName>
</protein>
<gene>
    <name evidence="3" type="ORF">G0U57_002392</name>
</gene>
<dbReference type="EMBL" id="JAHGAV010000129">
    <property type="protein sequence ID" value="KAG6931015.1"/>
    <property type="molecule type" value="Genomic_DNA"/>
</dbReference>
<evidence type="ECO:0000259" key="2">
    <source>
        <dbReference type="PROSITE" id="PS50919"/>
    </source>
</evidence>
<evidence type="ECO:0000313" key="3">
    <source>
        <dbReference type="EMBL" id="KAG6931015.1"/>
    </source>
</evidence>
<proteinExistence type="predicted"/>
<dbReference type="GO" id="GO:0033017">
    <property type="term" value="C:sarcoplasmic reticulum membrane"/>
    <property type="evidence" value="ECO:0007669"/>
    <property type="project" value="TreeGrafter"/>
</dbReference>
<dbReference type="InterPro" id="IPR015925">
    <property type="entry name" value="Ryanodine_IP3_receptor"/>
</dbReference>
<dbReference type="Pfam" id="PF02815">
    <property type="entry name" value="MIR"/>
    <property type="match status" value="1"/>
</dbReference>
<dbReference type="GO" id="GO:0034704">
    <property type="term" value="C:calcium channel complex"/>
    <property type="evidence" value="ECO:0007669"/>
    <property type="project" value="TreeGrafter"/>
</dbReference>
<dbReference type="SMART" id="SM00472">
    <property type="entry name" value="MIR"/>
    <property type="match status" value="3"/>
</dbReference>
<dbReference type="PANTHER" id="PTHR46399">
    <property type="entry name" value="B30.2/SPRY DOMAIN-CONTAINING PROTEIN"/>
    <property type="match status" value="1"/>
</dbReference>
<dbReference type="FunFam" id="2.80.10.50:FF:000009">
    <property type="entry name" value="Ryanodine receptor 1 (skeletal)"/>
    <property type="match status" value="1"/>
</dbReference>
<dbReference type="GO" id="GO:0030018">
    <property type="term" value="C:Z disc"/>
    <property type="evidence" value="ECO:0007669"/>
    <property type="project" value="TreeGrafter"/>
</dbReference>
<dbReference type="SUPFAM" id="SSF82109">
    <property type="entry name" value="MIR domain"/>
    <property type="match status" value="1"/>
</dbReference>
<dbReference type="Proteomes" id="UP000765507">
    <property type="component" value="Unassembled WGS sequence"/>
</dbReference>
<sequence>RIGDDLILVSVSSERYLHLSMSNGNVQVDASFMQTLWNVHPTCSGSNTEEGYLLGGHVVRFFHGHDECLTIPSTDHNDSQQKRVLYETGGAGVRARSLWRVEPLRISWSGSYIKWGQPFRLRHITTGQYLALTEEQGLSLLDRGKSDTKSTSFCFRASKEKLETVHKRDVEGMGVAEIKYGDSICFVQHVTSALWLTYQAQDAKAPRLGPLKRKVILHQEGHMDDGLTLQRCQHEESQAARIIRNTSSLFSQFIRYMAQHYL</sequence>
<dbReference type="Gene3D" id="2.80.10.50">
    <property type="match status" value="2"/>
</dbReference>
<keyword evidence="3" id="KW-0675">Receptor</keyword>
<dbReference type="InterPro" id="IPR016093">
    <property type="entry name" value="MIR_motif"/>
</dbReference>
<dbReference type="GO" id="GO:0005219">
    <property type="term" value="F:ryanodine-sensitive calcium-release channel activity"/>
    <property type="evidence" value="ECO:0007669"/>
    <property type="project" value="TreeGrafter"/>
</dbReference>
<dbReference type="Pfam" id="PF08709">
    <property type="entry name" value="Ins145_P3_rec"/>
    <property type="match status" value="1"/>
</dbReference>
<feature type="domain" description="MIR" evidence="2">
    <location>
        <begin position="110"/>
        <end position="168"/>
    </location>
</feature>
<evidence type="ECO:0000313" key="4">
    <source>
        <dbReference type="Proteomes" id="UP000765507"/>
    </source>
</evidence>
<keyword evidence="4" id="KW-1185">Reference proteome</keyword>
<dbReference type="AlphaFoldDB" id="A0A8T1SR17"/>
<dbReference type="GO" id="GO:0042383">
    <property type="term" value="C:sarcolemma"/>
    <property type="evidence" value="ECO:0007669"/>
    <property type="project" value="TreeGrafter"/>
</dbReference>
<name>A0A8T1SR17_CHESE</name>
<dbReference type="GO" id="GO:0014808">
    <property type="term" value="P:release of sequestered calcium ion into cytosol by sarcoplasmic reticulum"/>
    <property type="evidence" value="ECO:0007669"/>
    <property type="project" value="TreeGrafter"/>
</dbReference>
<reference evidence="3 4" key="1">
    <citation type="journal article" date="2020" name="G3 (Bethesda)">
        <title>Draft Genome of the Common Snapping Turtle, Chelydra serpentina, a Model for Phenotypic Plasticity in Reptiles.</title>
        <authorList>
            <person name="Das D."/>
            <person name="Singh S.K."/>
            <person name="Bierstedt J."/>
            <person name="Erickson A."/>
            <person name="Galli G.L.J."/>
            <person name="Crossley D.A. 2nd"/>
            <person name="Rhen T."/>
        </authorList>
    </citation>
    <scope>NUCLEOTIDE SEQUENCE [LARGE SCALE GENOMIC DNA]</scope>
    <source>
        <strain evidence="3">KW</strain>
    </source>
</reference>
<dbReference type="PANTHER" id="PTHR46399:SF9">
    <property type="entry name" value="RYANODINE RECEPTOR 3"/>
    <property type="match status" value="1"/>
</dbReference>
<dbReference type="InterPro" id="IPR014821">
    <property type="entry name" value="Ins145_P3_rcpt"/>
</dbReference>
<dbReference type="InterPro" id="IPR036300">
    <property type="entry name" value="MIR_dom_sf"/>
</dbReference>
<keyword evidence="1" id="KW-0677">Repeat</keyword>
<dbReference type="GO" id="GO:0006941">
    <property type="term" value="P:striated muscle contraction"/>
    <property type="evidence" value="ECO:0007669"/>
    <property type="project" value="TreeGrafter"/>
</dbReference>
<feature type="non-terminal residue" evidence="3">
    <location>
        <position position="262"/>
    </location>
</feature>
<dbReference type="GO" id="GO:0005790">
    <property type="term" value="C:smooth endoplasmic reticulum"/>
    <property type="evidence" value="ECO:0007669"/>
    <property type="project" value="TreeGrafter"/>
</dbReference>
<organism evidence="3 4">
    <name type="scientific">Chelydra serpentina</name>
    <name type="common">Snapping turtle</name>
    <name type="synonym">Testudo serpentina</name>
    <dbReference type="NCBI Taxonomy" id="8475"/>
    <lineage>
        <taxon>Eukaryota</taxon>
        <taxon>Metazoa</taxon>
        <taxon>Chordata</taxon>
        <taxon>Craniata</taxon>
        <taxon>Vertebrata</taxon>
        <taxon>Euteleostomi</taxon>
        <taxon>Archelosauria</taxon>
        <taxon>Testudinata</taxon>
        <taxon>Testudines</taxon>
        <taxon>Cryptodira</taxon>
        <taxon>Durocryptodira</taxon>
        <taxon>Americhelydia</taxon>
        <taxon>Chelydroidea</taxon>
        <taxon>Chelydridae</taxon>
        <taxon>Chelydra</taxon>
    </lineage>
</organism>
<dbReference type="OrthoDB" id="258495at2759"/>
<accession>A0A8T1SR17</accession>
<comment type="caution">
    <text evidence="3">The sequence shown here is derived from an EMBL/GenBank/DDBJ whole genome shotgun (WGS) entry which is preliminary data.</text>
</comment>
<feature type="domain" description="MIR" evidence="2">
    <location>
        <begin position="50"/>
        <end position="104"/>
    </location>
</feature>
<evidence type="ECO:0000256" key="1">
    <source>
        <dbReference type="ARBA" id="ARBA00022737"/>
    </source>
</evidence>
<dbReference type="PROSITE" id="PS50919">
    <property type="entry name" value="MIR"/>
    <property type="match status" value="2"/>
</dbReference>